<feature type="region of interest" description="Disordered" evidence="1">
    <location>
        <begin position="362"/>
        <end position="394"/>
    </location>
</feature>
<evidence type="ECO:0000313" key="4">
    <source>
        <dbReference type="EMBL" id="KAH8105324.1"/>
    </source>
</evidence>
<gene>
    <name evidence="4" type="ORF">BXZ70DRAFT_1004834</name>
</gene>
<keyword evidence="2" id="KW-0472">Membrane</keyword>
<feature type="transmembrane region" description="Helical" evidence="2">
    <location>
        <begin position="205"/>
        <end position="226"/>
    </location>
</feature>
<feature type="transmembrane region" description="Helical" evidence="2">
    <location>
        <begin position="52"/>
        <end position="73"/>
    </location>
</feature>
<evidence type="ECO:0000259" key="3">
    <source>
        <dbReference type="Pfam" id="PF20151"/>
    </source>
</evidence>
<dbReference type="AlphaFoldDB" id="A0A8K0UW74"/>
<dbReference type="Pfam" id="PF20151">
    <property type="entry name" value="DUF6533"/>
    <property type="match status" value="1"/>
</dbReference>
<dbReference type="EMBL" id="JAEVFJ010000004">
    <property type="protein sequence ID" value="KAH8105324.1"/>
    <property type="molecule type" value="Genomic_DNA"/>
</dbReference>
<protein>
    <recommendedName>
        <fullName evidence="3">DUF6533 domain-containing protein</fullName>
    </recommendedName>
</protein>
<reference evidence="4" key="1">
    <citation type="journal article" date="2021" name="New Phytol.">
        <title>Evolutionary innovations through gain and loss of genes in the ectomycorrhizal Boletales.</title>
        <authorList>
            <person name="Wu G."/>
            <person name="Miyauchi S."/>
            <person name="Morin E."/>
            <person name="Kuo A."/>
            <person name="Drula E."/>
            <person name="Varga T."/>
            <person name="Kohler A."/>
            <person name="Feng B."/>
            <person name="Cao Y."/>
            <person name="Lipzen A."/>
            <person name="Daum C."/>
            <person name="Hundley H."/>
            <person name="Pangilinan J."/>
            <person name="Johnson J."/>
            <person name="Barry K."/>
            <person name="LaButti K."/>
            <person name="Ng V."/>
            <person name="Ahrendt S."/>
            <person name="Min B."/>
            <person name="Choi I.G."/>
            <person name="Park H."/>
            <person name="Plett J.M."/>
            <person name="Magnuson J."/>
            <person name="Spatafora J.W."/>
            <person name="Nagy L.G."/>
            <person name="Henrissat B."/>
            <person name="Grigoriev I.V."/>
            <person name="Yang Z.L."/>
            <person name="Xu J."/>
            <person name="Martin F.M."/>
        </authorList>
    </citation>
    <scope>NUCLEOTIDE SEQUENCE</scope>
    <source>
        <strain evidence="4">KKN 215</strain>
    </source>
</reference>
<comment type="caution">
    <text evidence="4">The sequence shown here is derived from an EMBL/GenBank/DDBJ whole genome shotgun (WGS) entry which is preliminary data.</text>
</comment>
<proteinExistence type="predicted"/>
<accession>A0A8K0UW74</accession>
<feature type="domain" description="DUF6533" evidence="3">
    <location>
        <begin position="21"/>
        <end position="65"/>
    </location>
</feature>
<sequence length="394" mass="43445">MSTVPHALTPEAVLAITANNYISLSCAVLILFDHAVTFDQELSLVWKPRLTVSSILFIINRYILLFGATVFILRSAPWTLYSVSPPVLALPAFTQPVLQSCLAFTRIENALSIVAFINIALFSGLRAYAVGGKQWKVASLVLILGLVPAATNIYYFIHTTVLVVPPPILGCAEISNMDNSVEMKYVRFSSFYTAEMSTHRFPRRFVIGTRVCMVAADALVLLMTWFSTRDIRKAAARAHYRAGLSMLLLRDGTLYFATLLIFNALHIILSITISFQELAEFVDVLGAILISRFLLNLRQVCVLNSHPVSRHGLNSALTSSRFSNIRFAASMSLGNIGEQLDVGDDAQNPAGLEVVDPRSEIPIESHELTRRPSHATAPDKGKKRVPVECPLTLK</sequence>
<evidence type="ECO:0000256" key="1">
    <source>
        <dbReference type="SAM" id="MobiDB-lite"/>
    </source>
</evidence>
<dbReference type="Proteomes" id="UP000813824">
    <property type="component" value="Unassembled WGS sequence"/>
</dbReference>
<keyword evidence="5" id="KW-1185">Reference proteome</keyword>
<evidence type="ECO:0000256" key="2">
    <source>
        <dbReference type="SAM" id="Phobius"/>
    </source>
</evidence>
<dbReference type="InterPro" id="IPR045340">
    <property type="entry name" value="DUF6533"/>
</dbReference>
<feature type="transmembrane region" description="Helical" evidence="2">
    <location>
        <begin position="12"/>
        <end position="32"/>
    </location>
</feature>
<organism evidence="4 5">
    <name type="scientific">Cristinia sonorae</name>
    <dbReference type="NCBI Taxonomy" id="1940300"/>
    <lineage>
        <taxon>Eukaryota</taxon>
        <taxon>Fungi</taxon>
        <taxon>Dikarya</taxon>
        <taxon>Basidiomycota</taxon>
        <taxon>Agaricomycotina</taxon>
        <taxon>Agaricomycetes</taxon>
        <taxon>Agaricomycetidae</taxon>
        <taxon>Agaricales</taxon>
        <taxon>Pleurotineae</taxon>
        <taxon>Stephanosporaceae</taxon>
        <taxon>Cristinia</taxon>
    </lineage>
</organism>
<keyword evidence="2" id="KW-0812">Transmembrane</keyword>
<evidence type="ECO:0000313" key="5">
    <source>
        <dbReference type="Proteomes" id="UP000813824"/>
    </source>
</evidence>
<keyword evidence="2" id="KW-1133">Transmembrane helix</keyword>
<feature type="transmembrane region" description="Helical" evidence="2">
    <location>
        <begin position="110"/>
        <end position="130"/>
    </location>
</feature>
<dbReference type="OrthoDB" id="2686513at2759"/>
<feature type="transmembrane region" description="Helical" evidence="2">
    <location>
        <begin position="247"/>
        <end position="272"/>
    </location>
</feature>
<name>A0A8K0UW74_9AGAR</name>
<feature type="transmembrane region" description="Helical" evidence="2">
    <location>
        <begin position="137"/>
        <end position="157"/>
    </location>
</feature>